<dbReference type="InterPro" id="IPR036249">
    <property type="entry name" value="Thioredoxin-like_sf"/>
</dbReference>
<dbReference type="Proteomes" id="UP001201873">
    <property type="component" value="Unassembled WGS sequence"/>
</dbReference>
<gene>
    <name evidence="2" type="ORF">MXD59_06630</name>
</gene>
<evidence type="ECO:0000256" key="1">
    <source>
        <dbReference type="SAM" id="MobiDB-lite"/>
    </source>
</evidence>
<keyword evidence="3" id="KW-1185">Reference proteome</keyword>
<name>A0ABT0JVK7_9ACTN</name>
<evidence type="ECO:0000313" key="2">
    <source>
        <dbReference type="EMBL" id="MCK9875455.1"/>
    </source>
</evidence>
<evidence type="ECO:0000313" key="3">
    <source>
        <dbReference type="Proteomes" id="UP001201873"/>
    </source>
</evidence>
<protein>
    <recommendedName>
        <fullName evidence="4">Monooxygenase</fullName>
    </recommendedName>
</protein>
<reference evidence="2 3" key="1">
    <citation type="submission" date="2022-04" db="EMBL/GenBank/DDBJ databases">
        <title>Genome diversity in the genus Frankia.</title>
        <authorList>
            <person name="Carlos-Shanley C."/>
            <person name="Hahn D."/>
        </authorList>
    </citation>
    <scope>NUCLEOTIDE SEQUENCE [LARGE SCALE GENOMIC DNA]</scope>
    <source>
        <strain evidence="2 3">Ag45/Mut15</strain>
    </source>
</reference>
<organism evidence="2 3">
    <name type="scientific">Frankia umida</name>
    <dbReference type="NCBI Taxonomy" id="573489"/>
    <lineage>
        <taxon>Bacteria</taxon>
        <taxon>Bacillati</taxon>
        <taxon>Actinomycetota</taxon>
        <taxon>Actinomycetes</taxon>
        <taxon>Frankiales</taxon>
        <taxon>Frankiaceae</taxon>
        <taxon>Frankia</taxon>
    </lineage>
</organism>
<feature type="region of interest" description="Disordered" evidence="1">
    <location>
        <begin position="1"/>
        <end position="40"/>
    </location>
</feature>
<dbReference type="SUPFAM" id="SSF52833">
    <property type="entry name" value="Thioredoxin-like"/>
    <property type="match status" value="1"/>
</dbReference>
<accession>A0ABT0JVK7</accession>
<dbReference type="Pfam" id="PF21274">
    <property type="entry name" value="Rng_hyd_C"/>
    <property type="match status" value="1"/>
</dbReference>
<dbReference type="Gene3D" id="3.40.30.120">
    <property type="match status" value="1"/>
</dbReference>
<dbReference type="EMBL" id="JALKFT010000005">
    <property type="protein sequence ID" value="MCK9875455.1"/>
    <property type="molecule type" value="Genomic_DNA"/>
</dbReference>
<proteinExistence type="predicted"/>
<evidence type="ECO:0008006" key="4">
    <source>
        <dbReference type="Google" id="ProtNLM"/>
    </source>
</evidence>
<sequence length="154" mass="16572">MTRRQHRDRDDYPTYRTSPLSHDLGSRRNPVRAGDAAPDGPLGNDTRLFDLFRGPHFTVLTFGNRSATTVEAAHLHAHTVLPAGSAAPAEACIDTTGLTHRGYGARNGTLVIVRPDGYVGLVAHDPRPDTLRNYLAQVRLLPLPAPGGAPAARP</sequence>
<dbReference type="RefSeq" id="WP_248823902.1">
    <property type="nucleotide sequence ID" value="NZ_JALKFT010000005.1"/>
</dbReference>
<comment type="caution">
    <text evidence="2">The sequence shown here is derived from an EMBL/GenBank/DDBJ whole genome shotgun (WGS) entry which is preliminary data.</text>
</comment>